<sequence length="448" mass="48598">MKFGSSGIRGIANQAVTSELALRIGRAVGMDCGGGGSVVVGHDTRRAAEMIEYTAISGLLSVGCRVTRVGMVATPTLAYAAKEYDCGIMVTASHNPPEYIGVKLFNPDGMAFDSKQQKTIERLIGEPMDADIKLASWDRMHPVRTDGNAVSNHMSRILASAKIERRMRVVVDCGCGAASLTTPYLLRTMGCDVVTLNSQPDGFFPGRNPEPKSETLTALQSVVLSTNADLGIAHDGDADRMVAVDDQGRFVSNDKLLAFFGMHEARKKMVIPMDTSMLIDAVLPDIEIIRTRVGDVFIAEEMKRSGADFGGEPSGTWIFPRVSYCPEGIYSAARLVELLSREDARFSDHLSPMPGYEIKRGSIAYRGDLDGGRIEEELRTLPSSDIITIDGIRLGFDDAWALVRASGTEPLIRITVEGATGDAVEKLYREIQKSVKGVIDESSDPRSR</sequence>
<evidence type="ECO:0000313" key="2">
    <source>
        <dbReference type="Proteomes" id="UP000248329"/>
    </source>
</evidence>
<protein>
    <submittedName>
        <fullName evidence="1">Phosphoglucosamine mutase</fullName>
    </submittedName>
</protein>
<organism evidence="1 2">
    <name type="scientific">Candidatus Methanogaster sp</name>
    <dbReference type="NCBI Taxonomy" id="3386292"/>
    <lineage>
        <taxon>Archaea</taxon>
        <taxon>Methanobacteriati</taxon>
        <taxon>Methanobacteriota</taxon>
        <taxon>Stenosarchaea group</taxon>
        <taxon>Methanomicrobia</taxon>
        <taxon>Methanosarcinales</taxon>
        <taxon>ANME-2 cluster</taxon>
        <taxon>Candidatus Methanogasteraceae</taxon>
        <taxon>Candidatus Methanogaster</taxon>
    </lineage>
</organism>
<name>A0AC61L5J2_9EURY</name>
<dbReference type="Proteomes" id="UP000248329">
    <property type="component" value="Unassembled WGS sequence"/>
</dbReference>
<dbReference type="EMBL" id="PQXF01000005">
    <property type="protein sequence ID" value="PXF61444.1"/>
    <property type="molecule type" value="Genomic_DNA"/>
</dbReference>
<comment type="caution">
    <text evidence="1">The sequence shown here is derived from an EMBL/GenBank/DDBJ whole genome shotgun (WGS) entry which is preliminary data.</text>
</comment>
<accession>A0AC61L5J2</accession>
<evidence type="ECO:0000313" key="1">
    <source>
        <dbReference type="EMBL" id="PXF61444.1"/>
    </source>
</evidence>
<reference evidence="1" key="1">
    <citation type="submission" date="2018-01" db="EMBL/GenBank/DDBJ databases">
        <authorList>
            <person name="Krukenberg V."/>
        </authorList>
    </citation>
    <scope>NUCLEOTIDE SEQUENCE</scope>
    <source>
        <strain evidence="1">E20ANME2</strain>
    </source>
</reference>
<proteinExistence type="predicted"/>
<gene>
    <name evidence="1" type="primary">glmM</name>
    <name evidence="1" type="ORF">C4B59_04195</name>
</gene>